<dbReference type="GO" id="GO:0042744">
    <property type="term" value="P:hydrogen peroxide catabolic process"/>
    <property type="evidence" value="ECO:0007669"/>
    <property type="project" value="UniProtKB-KW"/>
</dbReference>
<feature type="binding site" evidence="14">
    <location>
        <position position="192"/>
    </location>
    <ligand>
        <name>substrate</name>
    </ligand>
</feature>
<dbReference type="PROSITE" id="PS50873">
    <property type="entry name" value="PEROXIDASE_4"/>
    <property type="match status" value="1"/>
</dbReference>
<evidence type="ECO:0000256" key="6">
    <source>
        <dbReference type="ARBA" id="ARBA00022837"/>
    </source>
</evidence>
<evidence type="ECO:0000256" key="7">
    <source>
        <dbReference type="ARBA" id="ARBA00023002"/>
    </source>
</evidence>
<comment type="similarity">
    <text evidence="2">Belongs to the peroxidase family. Ascorbate peroxidase subfamily.</text>
</comment>
<dbReference type="PRINTS" id="PR00461">
    <property type="entry name" value="PLPEROXIDASE"/>
</dbReference>
<keyword evidence="11" id="KW-0873">Pyrrolidone carboxylic acid</keyword>
<dbReference type="EC" id="1.11.1.7" evidence="18"/>
<dbReference type="InterPro" id="IPR010255">
    <property type="entry name" value="Haem_peroxidase_sf"/>
</dbReference>
<dbReference type="InterPro" id="IPR019794">
    <property type="entry name" value="Peroxidases_AS"/>
</dbReference>
<feature type="binding site" evidence="15">
    <location>
        <position position="105"/>
    </location>
    <ligand>
        <name>Ca(2+)</name>
        <dbReference type="ChEBI" id="CHEBI:29108"/>
        <label>1</label>
    </ligand>
</feature>
<dbReference type="FunFam" id="1.10.520.10:FF:000001">
    <property type="entry name" value="Peroxidase"/>
    <property type="match status" value="1"/>
</dbReference>
<keyword evidence="6 15" id="KW-0106">Calcium</keyword>
<evidence type="ECO:0000256" key="10">
    <source>
        <dbReference type="ARBA" id="ARBA00023180"/>
    </source>
</evidence>
<feature type="disulfide bond" evidence="17">
    <location>
        <begin position="229"/>
        <end position="265"/>
    </location>
</feature>
<gene>
    <name evidence="20" type="ORF">ZIOFF_058186</name>
</gene>
<keyword evidence="8 15" id="KW-0408">Iron</keyword>
<dbReference type="EMBL" id="JACMSC010000016">
    <property type="protein sequence ID" value="KAG6481582.1"/>
    <property type="molecule type" value="Genomic_DNA"/>
</dbReference>
<evidence type="ECO:0000256" key="18">
    <source>
        <dbReference type="RuleBase" id="RU362060"/>
    </source>
</evidence>
<evidence type="ECO:0000256" key="8">
    <source>
        <dbReference type="ARBA" id="ARBA00023004"/>
    </source>
</evidence>
<keyword evidence="7 18" id="KW-0560">Oxidoreductase</keyword>
<comment type="function">
    <text evidence="18">Removal of H(2)O(2), oxidation of toxic reductants, biosynthesis and degradation of lignin, suberization, auxin catabolism, response to environmental stresses such as wounding, pathogen attack and oxidative stress.</text>
</comment>
<protein>
    <recommendedName>
        <fullName evidence="18">Peroxidase</fullName>
        <ecNumber evidence="18">1.11.1.7</ecNumber>
    </recommendedName>
</protein>
<dbReference type="GO" id="GO:0006979">
    <property type="term" value="P:response to oxidative stress"/>
    <property type="evidence" value="ECO:0007669"/>
    <property type="project" value="UniProtKB-UniRule"/>
</dbReference>
<feature type="site" description="Transition state stabilizer" evidence="16">
    <location>
        <position position="91"/>
    </location>
</feature>
<evidence type="ECO:0000313" key="21">
    <source>
        <dbReference type="Proteomes" id="UP000734854"/>
    </source>
</evidence>
<dbReference type="GO" id="GO:0005576">
    <property type="term" value="C:extracellular region"/>
    <property type="evidence" value="ECO:0007669"/>
    <property type="project" value="UniProtKB-SubCell"/>
</dbReference>
<evidence type="ECO:0000256" key="16">
    <source>
        <dbReference type="PIRSR" id="PIRSR600823-4"/>
    </source>
</evidence>
<dbReference type="CDD" id="cd00693">
    <property type="entry name" value="secretory_peroxidase"/>
    <property type="match status" value="1"/>
</dbReference>
<comment type="cofactor">
    <cofactor evidence="15 18">
        <name>heme b</name>
        <dbReference type="ChEBI" id="CHEBI:60344"/>
    </cofactor>
    <text evidence="15 18">Binds 1 heme b (iron(II)-protoporphyrin IX) group per subunit.</text>
</comment>
<accession>A0A8J5F825</accession>
<evidence type="ECO:0000313" key="20">
    <source>
        <dbReference type="EMBL" id="KAG6481582.1"/>
    </source>
</evidence>
<dbReference type="PRINTS" id="PR00458">
    <property type="entry name" value="PEROXIDASE"/>
</dbReference>
<keyword evidence="3 18" id="KW-0575">Peroxidase</keyword>
<feature type="binding site" evidence="15">
    <location>
        <position position="117"/>
    </location>
    <ligand>
        <name>Ca(2+)</name>
        <dbReference type="ChEBI" id="CHEBI:29108"/>
        <label>1</label>
    </ligand>
</feature>
<dbReference type="Pfam" id="PF00141">
    <property type="entry name" value="peroxidase"/>
    <property type="match status" value="1"/>
</dbReference>
<keyword evidence="5 15" id="KW-0479">Metal-binding</keyword>
<comment type="subcellular location">
    <subcellularLocation>
        <location evidence="18">Secreted</location>
    </subcellularLocation>
</comment>
<dbReference type="InterPro" id="IPR019793">
    <property type="entry name" value="Peroxidases_heam-ligand_BS"/>
</dbReference>
<keyword evidence="9 17" id="KW-1015">Disulfide bond</keyword>
<comment type="similarity">
    <text evidence="18">Belongs to the peroxidase family. Classical plant (class III) peroxidase subfamily.</text>
</comment>
<evidence type="ECO:0000256" key="12">
    <source>
        <dbReference type="ARBA" id="ARBA00023324"/>
    </source>
</evidence>
<comment type="cofactor">
    <cofactor evidence="15 18">
        <name>Ca(2+)</name>
        <dbReference type="ChEBI" id="CHEBI:29108"/>
    </cofactor>
    <text evidence="15 18">Binds 2 calcium ions per subunit.</text>
</comment>
<evidence type="ECO:0000256" key="2">
    <source>
        <dbReference type="ARBA" id="ARBA00006873"/>
    </source>
</evidence>
<dbReference type="InterPro" id="IPR002016">
    <property type="entry name" value="Haem_peroxidase"/>
</dbReference>
<dbReference type="Proteomes" id="UP000734854">
    <property type="component" value="Unassembled WGS sequence"/>
</dbReference>
<evidence type="ECO:0000259" key="19">
    <source>
        <dbReference type="PROSITE" id="PS50873"/>
    </source>
</evidence>
<feature type="binding site" evidence="15">
    <location>
        <position position="286"/>
    </location>
    <ligand>
        <name>Ca(2+)</name>
        <dbReference type="ChEBI" id="CHEBI:29108"/>
        <label>2</label>
    </ligand>
</feature>
<feature type="binding site" evidence="15">
    <location>
        <position position="101"/>
    </location>
    <ligand>
        <name>Ca(2+)</name>
        <dbReference type="ChEBI" id="CHEBI:29108"/>
        <label>1</label>
    </ligand>
</feature>
<sequence>MSMPKHSQDCRYIYYFRRKDSSKELMDSLSTPKLLASVLLLASLCVRAEVDDVPLSPYYYDGTCPLAELIVKQTVEAVVYRDPRMAASLLRLHFHDCFVLGCDASVLLDDTDGIVSEKNAGPNKNSLRGFEVIDLIKGLLEAACPSTVSCADILAMAARDAVHLRGGPTWKVYLGRKDSLKASLSEANKMIPAPNFTLDMLISNFQSHGLDVVDLVSLSGSHTIGRSRCVSFKGRIYGQDPVEPFEAYDHHRRYADFFRSLRSVCPPTGRDGVLVPLDSKTSRRFDNQYYRNLIRGHALLQSDDELASAAYAEEEAIARLVWAYAQDQRLFFRHYVSSIIKMGTINVLTGGEGEVRKNCRYVNAYYH</sequence>
<keyword evidence="12 18" id="KW-0376">Hydrogen peroxide</keyword>
<dbReference type="GO" id="GO:0140825">
    <property type="term" value="F:lactoperoxidase activity"/>
    <property type="evidence" value="ECO:0007669"/>
    <property type="project" value="UniProtKB-EC"/>
</dbReference>
<feature type="binding site" evidence="15">
    <location>
        <position position="103"/>
    </location>
    <ligand>
        <name>Ca(2+)</name>
        <dbReference type="ChEBI" id="CHEBI:29108"/>
        <label>1</label>
    </ligand>
</feature>
<feature type="binding site" evidence="15">
    <location>
        <position position="281"/>
    </location>
    <ligand>
        <name>Ca(2+)</name>
        <dbReference type="ChEBI" id="CHEBI:29108"/>
        <label>2</label>
    </ligand>
</feature>
<organism evidence="20 21">
    <name type="scientific">Zingiber officinale</name>
    <name type="common">Ginger</name>
    <name type="synonym">Amomum zingiber</name>
    <dbReference type="NCBI Taxonomy" id="94328"/>
    <lineage>
        <taxon>Eukaryota</taxon>
        <taxon>Viridiplantae</taxon>
        <taxon>Streptophyta</taxon>
        <taxon>Embryophyta</taxon>
        <taxon>Tracheophyta</taxon>
        <taxon>Spermatophyta</taxon>
        <taxon>Magnoliopsida</taxon>
        <taxon>Liliopsida</taxon>
        <taxon>Zingiberales</taxon>
        <taxon>Zingiberaceae</taxon>
        <taxon>Zingiber</taxon>
    </lineage>
</organism>
<dbReference type="AlphaFoldDB" id="A0A8J5F825"/>
<feature type="domain" description="Plant heme peroxidase family profile" evidence="19">
    <location>
        <begin position="54"/>
        <end position="363"/>
    </location>
</feature>
<dbReference type="Gene3D" id="1.10.520.10">
    <property type="match status" value="1"/>
</dbReference>
<name>A0A8J5F825_ZINOF</name>
<evidence type="ECO:0000256" key="17">
    <source>
        <dbReference type="PIRSR" id="PIRSR600823-5"/>
    </source>
</evidence>
<dbReference type="GO" id="GO:0046872">
    <property type="term" value="F:metal ion binding"/>
    <property type="evidence" value="ECO:0007669"/>
    <property type="project" value="UniProtKB-UniRule"/>
</dbReference>
<dbReference type="FunFam" id="1.10.420.10:FF:000001">
    <property type="entry name" value="Peroxidase"/>
    <property type="match status" value="1"/>
</dbReference>
<feature type="disulfide bond" evidence="17">
    <location>
        <begin position="97"/>
        <end position="102"/>
    </location>
</feature>
<evidence type="ECO:0000256" key="4">
    <source>
        <dbReference type="ARBA" id="ARBA00022617"/>
    </source>
</evidence>
<feature type="binding site" evidence="15">
    <location>
        <position position="278"/>
    </location>
    <ligand>
        <name>Ca(2+)</name>
        <dbReference type="ChEBI" id="CHEBI:29108"/>
        <label>2</label>
    </ligand>
</feature>
<keyword evidence="21" id="KW-1185">Reference proteome</keyword>
<dbReference type="Gene3D" id="1.10.420.10">
    <property type="entry name" value="Peroxidase, domain 2"/>
    <property type="match status" value="1"/>
</dbReference>
<reference evidence="20 21" key="1">
    <citation type="submission" date="2020-08" db="EMBL/GenBank/DDBJ databases">
        <title>Plant Genome Project.</title>
        <authorList>
            <person name="Zhang R.-G."/>
        </authorList>
    </citation>
    <scope>NUCLEOTIDE SEQUENCE [LARGE SCALE GENOMIC DNA]</scope>
    <source>
        <tissue evidence="20">Rhizome</tissue>
    </source>
</reference>
<feature type="disulfide bond" evidence="17">
    <location>
        <begin position="64"/>
        <end position="144"/>
    </location>
</feature>
<dbReference type="SUPFAM" id="SSF48113">
    <property type="entry name" value="Heme-dependent peroxidases"/>
    <property type="match status" value="1"/>
</dbReference>
<feature type="binding site" description="axial binding residue" evidence="15">
    <location>
        <position position="222"/>
    </location>
    <ligand>
        <name>heme b</name>
        <dbReference type="ChEBI" id="CHEBI:60344"/>
    </ligand>
    <ligandPart>
        <name>Fe</name>
        <dbReference type="ChEBI" id="CHEBI:18248"/>
    </ligandPart>
</feature>
<dbReference type="InterPro" id="IPR033905">
    <property type="entry name" value="Secretory_peroxidase"/>
</dbReference>
<evidence type="ECO:0000256" key="3">
    <source>
        <dbReference type="ARBA" id="ARBA00022559"/>
    </source>
</evidence>
<keyword evidence="4 18" id="KW-0349">Heme</keyword>
<feature type="active site" description="Proton acceptor" evidence="13">
    <location>
        <position position="95"/>
    </location>
</feature>
<feature type="binding site" evidence="15">
    <location>
        <position position="99"/>
    </location>
    <ligand>
        <name>Ca(2+)</name>
        <dbReference type="ChEBI" id="CHEBI:29108"/>
        <label>1</label>
    </ligand>
</feature>
<evidence type="ECO:0000256" key="15">
    <source>
        <dbReference type="PIRSR" id="PIRSR600823-3"/>
    </source>
</evidence>
<dbReference type="PROSITE" id="PS00435">
    <property type="entry name" value="PEROXIDASE_1"/>
    <property type="match status" value="1"/>
</dbReference>
<comment type="catalytic activity">
    <reaction evidence="1 18">
        <text>2 a phenolic donor + H2O2 = 2 a phenolic radical donor + 2 H2O</text>
        <dbReference type="Rhea" id="RHEA:56136"/>
        <dbReference type="ChEBI" id="CHEBI:15377"/>
        <dbReference type="ChEBI" id="CHEBI:16240"/>
        <dbReference type="ChEBI" id="CHEBI:139520"/>
        <dbReference type="ChEBI" id="CHEBI:139521"/>
        <dbReference type="EC" id="1.11.1.7"/>
    </reaction>
</comment>
<feature type="disulfide bond" evidence="17">
    <location>
        <begin position="150"/>
        <end position="359"/>
    </location>
</feature>
<dbReference type="GO" id="GO:0020037">
    <property type="term" value="F:heme binding"/>
    <property type="evidence" value="ECO:0007669"/>
    <property type="project" value="UniProtKB-UniRule"/>
</dbReference>
<comment type="caution">
    <text evidence="20">The sequence shown here is derived from an EMBL/GenBank/DDBJ whole genome shotgun (WGS) entry which is preliminary data.</text>
</comment>
<keyword evidence="10" id="KW-0325">Glycoprotein</keyword>
<dbReference type="InterPro" id="IPR000823">
    <property type="entry name" value="Peroxidase_pln"/>
</dbReference>
<evidence type="ECO:0000256" key="1">
    <source>
        <dbReference type="ARBA" id="ARBA00000189"/>
    </source>
</evidence>
<evidence type="ECO:0000256" key="14">
    <source>
        <dbReference type="PIRSR" id="PIRSR600823-2"/>
    </source>
</evidence>
<evidence type="ECO:0000256" key="13">
    <source>
        <dbReference type="PIRSR" id="PIRSR600823-1"/>
    </source>
</evidence>
<evidence type="ECO:0000256" key="9">
    <source>
        <dbReference type="ARBA" id="ARBA00023157"/>
    </source>
</evidence>
<evidence type="ECO:0000256" key="5">
    <source>
        <dbReference type="ARBA" id="ARBA00022723"/>
    </source>
</evidence>
<dbReference type="PROSITE" id="PS00436">
    <property type="entry name" value="PEROXIDASE_2"/>
    <property type="match status" value="1"/>
</dbReference>
<dbReference type="PANTHER" id="PTHR31388">
    <property type="entry name" value="PEROXIDASE 72-RELATED"/>
    <property type="match status" value="1"/>
</dbReference>
<dbReference type="PANTHER" id="PTHR31388:SF152">
    <property type="entry name" value="PEROXIDASE 20"/>
    <property type="match status" value="1"/>
</dbReference>
<evidence type="ECO:0000256" key="11">
    <source>
        <dbReference type="ARBA" id="ARBA00023283"/>
    </source>
</evidence>
<keyword evidence="18" id="KW-0964">Secreted</keyword>
<feature type="binding site" evidence="15">
    <location>
        <position position="96"/>
    </location>
    <ligand>
        <name>Ca(2+)</name>
        <dbReference type="ChEBI" id="CHEBI:29108"/>
        <label>1</label>
    </ligand>
</feature>
<proteinExistence type="inferred from homology"/>
<feature type="binding site" evidence="15">
    <location>
        <position position="223"/>
    </location>
    <ligand>
        <name>Ca(2+)</name>
        <dbReference type="ChEBI" id="CHEBI:29108"/>
        <label>2</label>
    </ligand>
</feature>